<dbReference type="Proteomes" id="UP001149822">
    <property type="component" value="Unassembled WGS sequence"/>
</dbReference>
<dbReference type="EMBL" id="JAPTYD010000037">
    <property type="protein sequence ID" value="MCZ0963424.1"/>
    <property type="molecule type" value="Genomic_DNA"/>
</dbReference>
<reference evidence="5" key="1">
    <citation type="submission" date="2022-12" db="EMBL/GenBank/DDBJ databases">
        <title>Paracoccus sp. EF6 isolated from a lake water.</title>
        <authorList>
            <person name="Liu H."/>
        </authorList>
    </citation>
    <scope>NUCLEOTIDE SEQUENCE</scope>
    <source>
        <strain evidence="5">EF6</strain>
    </source>
</reference>
<accession>A0ABT4J8G4</accession>
<keyword evidence="2" id="KW-0547">Nucleotide-binding</keyword>
<proteinExistence type="inferred from homology"/>
<organism evidence="5 6">
    <name type="scientific">Paracoccus benzoatiresistens</name>
    <dbReference type="NCBI Taxonomy" id="2997341"/>
    <lineage>
        <taxon>Bacteria</taxon>
        <taxon>Pseudomonadati</taxon>
        <taxon>Pseudomonadota</taxon>
        <taxon>Alphaproteobacteria</taxon>
        <taxon>Rhodobacterales</taxon>
        <taxon>Paracoccaceae</taxon>
        <taxon>Paracoccus</taxon>
    </lineage>
</organism>
<sequence>MQRIMLATDFSERSDRALRRAVILARQHGAALDILHVVDEDRPRPIVNHEVNHARQLLGELALTLKDMDSVVCTTGIRLDDPFVGIVKAAAEAAPDLLVIGRHRRQVLRDAFVGTTAERTIRTVHCPVLMANGPPVGLWRHVLMTTDLSEHAVNALRRFLAGGIAGDATRSLLYVFDVPALRLLMSDSMGEEGQRDYLENLSRKARQELAQFIGRAGIGQAERIVRHEETTVADEILKTAGEVNADLIVISTQGKGAVSRMVLGSVATQVLRDAQCDVLVMPTVLA</sequence>
<protein>
    <submittedName>
        <fullName evidence="5">Universal stress protein</fullName>
    </submittedName>
</protein>
<name>A0ABT4J8G4_9RHOB</name>
<feature type="domain" description="UspA" evidence="4">
    <location>
        <begin position="1"/>
        <end position="130"/>
    </location>
</feature>
<evidence type="ECO:0000313" key="6">
    <source>
        <dbReference type="Proteomes" id="UP001149822"/>
    </source>
</evidence>
<dbReference type="PANTHER" id="PTHR46268">
    <property type="entry name" value="STRESS RESPONSE PROTEIN NHAX"/>
    <property type="match status" value="1"/>
</dbReference>
<keyword evidence="3" id="KW-0067">ATP-binding</keyword>
<evidence type="ECO:0000256" key="2">
    <source>
        <dbReference type="ARBA" id="ARBA00022741"/>
    </source>
</evidence>
<dbReference type="PRINTS" id="PR01438">
    <property type="entry name" value="UNVRSLSTRESS"/>
</dbReference>
<dbReference type="CDD" id="cd00293">
    <property type="entry name" value="USP-like"/>
    <property type="match status" value="2"/>
</dbReference>
<gene>
    <name evidence="5" type="ORF">OU682_17605</name>
</gene>
<dbReference type="Pfam" id="PF00582">
    <property type="entry name" value="Usp"/>
    <property type="match status" value="2"/>
</dbReference>
<keyword evidence="6" id="KW-1185">Reference proteome</keyword>
<feature type="domain" description="UspA" evidence="4">
    <location>
        <begin position="140"/>
        <end position="281"/>
    </location>
</feature>
<dbReference type="InterPro" id="IPR014729">
    <property type="entry name" value="Rossmann-like_a/b/a_fold"/>
</dbReference>
<evidence type="ECO:0000313" key="5">
    <source>
        <dbReference type="EMBL" id="MCZ0963424.1"/>
    </source>
</evidence>
<dbReference type="InterPro" id="IPR006015">
    <property type="entry name" value="Universal_stress_UspA"/>
</dbReference>
<evidence type="ECO:0000256" key="3">
    <source>
        <dbReference type="ARBA" id="ARBA00022840"/>
    </source>
</evidence>
<comment type="similarity">
    <text evidence="1">Belongs to the universal stress protein A family.</text>
</comment>
<dbReference type="Gene3D" id="3.40.50.620">
    <property type="entry name" value="HUPs"/>
    <property type="match status" value="2"/>
</dbReference>
<dbReference type="PANTHER" id="PTHR46268:SF27">
    <property type="entry name" value="UNIVERSAL STRESS PROTEIN RV2623"/>
    <property type="match status" value="1"/>
</dbReference>
<dbReference type="SUPFAM" id="SSF52402">
    <property type="entry name" value="Adenine nucleotide alpha hydrolases-like"/>
    <property type="match status" value="2"/>
</dbReference>
<evidence type="ECO:0000256" key="1">
    <source>
        <dbReference type="ARBA" id="ARBA00008791"/>
    </source>
</evidence>
<dbReference type="InterPro" id="IPR006016">
    <property type="entry name" value="UspA"/>
</dbReference>
<dbReference type="RefSeq" id="WP_268943501.1">
    <property type="nucleotide sequence ID" value="NZ_JAPTYD010000037.1"/>
</dbReference>
<evidence type="ECO:0000259" key="4">
    <source>
        <dbReference type="Pfam" id="PF00582"/>
    </source>
</evidence>
<comment type="caution">
    <text evidence="5">The sequence shown here is derived from an EMBL/GenBank/DDBJ whole genome shotgun (WGS) entry which is preliminary data.</text>
</comment>